<dbReference type="InterPro" id="IPR036291">
    <property type="entry name" value="NAD(P)-bd_dom_sf"/>
</dbReference>
<dbReference type="EMBL" id="LITQ01000029">
    <property type="protein sequence ID" value="OAA90860.1"/>
    <property type="molecule type" value="Genomic_DNA"/>
</dbReference>
<evidence type="ECO:0000313" key="4">
    <source>
        <dbReference type="EMBL" id="OBR96894.1"/>
    </source>
</evidence>
<name>A0A166RK71_9CLOT</name>
<dbReference type="PATRIC" id="fig|1705578.3.peg.2272"/>
<dbReference type="PRINTS" id="PR00080">
    <property type="entry name" value="SDRFAMILY"/>
</dbReference>
<dbReference type="GO" id="GO:0008206">
    <property type="term" value="P:bile acid metabolic process"/>
    <property type="evidence" value="ECO:0007669"/>
    <property type="project" value="UniProtKB-ARBA"/>
</dbReference>
<dbReference type="PANTHER" id="PTHR24321:SF8">
    <property type="entry name" value="ESTRADIOL 17-BETA-DEHYDROGENASE 8-RELATED"/>
    <property type="match status" value="1"/>
</dbReference>
<dbReference type="Proteomes" id="UP000093694">
    <property type="component" value="Unassembled WGS sequence"/>
</dbReference>
<organism evidence="3 5">
    <name type="scientific">Clostridium coskatii</name>
    <dbReference type="NCBI Taxonomy" id="1705578"/>
    <lineage>
        <taxon>Bacteria</taxon>
        <taxon>Bacillati</taxon>
        <taxon>Bacillota</taxon>
        <taxon>Clostridia</taxon>
        <taxon>Eubacteriales</taxon>
        <taxon>Clostridiaceae</taxon>
        <taxon>Clostridium</taxon>
    </lineage>
</organism>
<proteinExistence type="inferred from homology"/>
<comment type="similarity">
    <text evidence="1">Belongs to the short-chain dehydrogenases/reductases (SDR) family.</text>
</comment>
<dbReference type="RefSeq" id="WP_063602016.1">
    <property type="nucleotide sequence ID" value="NZ_LITQ01000029.1"/>
</dbReference>
<dbReference type="PANTHER" id="PTHR24321">
    <property type="entry name" value="DEHYDROGENASES, SHORT CHAIN"/>
    <property type="match status" value="1"/>
</dbReference>
<dbReference type="FunFam" id="3.40.50.720:FF:000084">
    <property type="entry name" value="Short-chain dehydrogenase reductase"/>
    <property type="match status" value="1"/>
</dbReference>
<dbReference type="Proteomes" id="UP000077384">
    <property type="component" value="Unassembled WGS sequence"/>
</dbReference>
<protein>
    <submittedName>
        <fullName evidence="3">2,5-dichloro-2,5-cyclohexadiene-1,4-diol dehydrogenase</fullName>
        <ecNumber evidence="3">1.1.1.-</ecNumber>
    </submittedName>
</protein>
<dbReference type="InterPro" id="IPR020904">
    <property type="entry name" value="Sc_DH/Rdtase_CS"/>
</dbReference>
<dbReference type="PROSITE" id="PS00061">
    <property type="entry name" value="ADH_SHORT"/>
    <property type="match status" value="1"/>
</dbReference>
<dbReference type="AlphaFoldDB" id="A0A166RK71"/>
<reference evidence="3 5" key="1">
    <citation type="journal article" date="2015" name="Biotechnol. Bioeng.">
        <title>Genome sequence and phenotypic characterization of Caulobacter segnis.</title>
        <authorList>
            <person name="Patel S."/>
            <person name="Fletcher B."/>
            <person name="Scott D.C."/>
            <person name="Ely B."/>
        </authorList>
    </citation>
    <scope>NUCLEOTIDE SEQUENCE [LARGE SCALE GENOMIC DNA]</scope>
    <source>
        <strain evidence="3 5">PS02</strain>
    </source>
</reference>
<keyword evidence="2 3" id="KW-0560">Oxidoreductase</keyword>
<dbReference type="SUPFAM" id="SSF51735">
    <property type="entry name" value="NAD(P)-binding Rossmann-fold domains"/>
    <property type="match status" value="1"/>
</dbReference>
<dbReference type="PRINTS" id="PR00081">
    <property type="entry name" value="GDHRDH"/>
</dbReference>
<dbReference type="EC" id="1.1.1.-" evidence="3"/>
<accession>A0A166RK71</accession>
<reference evidence="4 6" key="2">
    <citation type="journal article" date="2016" name="Front. Microbiol.">
        <title>Industrial Acetogenic Biocatalysts: A Comparative Metabolic and Genomic Analysis.</title>
        <authorList>
            <person name="Bengelsdorf F."/>
            <person name="Poehlein A."/>
            <person name="Sonja S."/>
            <person name="Erz C."/>
            <person name="Hummel T."/>
            <person name="Hoffmeister S."/>
            <person name="Daniel R."/>
            <person name="Durre P."/>
        </authorList>
    </citation>
    <scope>NUCLEOTIDE SEQUENCE [LARGE SCALE GENOMIC DNA]</scope>
    <source>
        <strain evidence="4 6">PTA-10522</strain>
    </source>
</reference>
<evidence type="ECO:0000256" key="1">
    <source>
        <dbReference type="ARBA" id="ARBA00006484"/>
    </source>
</evidence>
<evidence type="ECO:0000313" key="3">
    <source>
        <dbReference type="EMBL" id="OAA90860.1"/>
    </source>
</evidence>
<keyword evidence="6" id="KW-1185">Reference proteome</keyword>
<sequence>MRLKNKVAIVTGSAKGIGEAIVRDFVNEGARVIISDILETEGQALAEELQKKGYSVYFFKTDVSSEKNIQELVKFTVEKFGTINILCNNAAVNIPGSVIELTEDIWNKTMDVNVKSHFLVSKHVIPVMQKAGGGSIVNTASANSFVAEPRLSAYVASKGAILMLTRAMALDFAKDNIRVNCICPGWVDTTFNDAHAELFGGREAVLNDLASVQPIGRPIAPMEIAKIATFLASDDSSCMTGSPVIADGGITAGV</sequence>
<dbReference type="GO" id="GO:0016491">
    <property type="term" value="F:oxidoreductase activity"/>
    <property type="evidence" value="ECO:0007669"/>
    <property type="project" value="UniProtKB-KW"/>
</dbReference>
<evidence type="ECO:0000313" key="6">
    <source>
        <dbReference type="Proteomes" id="UP000093694"/>
    </source>
</evidence>
<dbReference type="CDD" id="cd05233">
    <property type="entry name" value="SDR_c"/>
    <property type="match status" value="1"/>
</dbReference>
<dbReference type="Gene3D" id="3.40.50.720">
    <property type="entry name" value="NAD(P)-binding Rossmann-like Domain"/>
    <property type="match status" value="1"/>
</dbReference>
<gene>
    <name evidence="3" type="primary">linC</name>
    <name evidence="4" type="ORF">CLCOS_07380</name>
    <name evidence="3" type="ORF">WX73_02010</name>
</gene>
<dbReference type="InterPro" id="IPR002347">
    <property type="entry name" value="SDR_fam"/>
</dbReference>
<evidence type="ECO:0000256" key="2">
    <source>
        <dbReference type="ARBA" id="ARBA00023002"/>
    </source>
</evidence>
<dbReference type="EMBL" id="LROR01000031">
    <property type="protein sequence ID" value="OBR96894.1"/>
    <property type="molecule type" value="Genomic_DNA"/>
</dbReference>
<evidence type="ECO:0000313" key="5">
    <source>
        <dbReference type="Proteomes" id="UP000077384"/>
    </source>
</evidence>
<comment type="caution">
    <text evidence="3">The sequence shown here is derived from an EMBL/GenBank/DDBJ whole genome shotgun (WGS) entry which is preliminary data.</text>
</comment>
<dbReference type="NCBIfam" id="NF005559">
    <property type="entry name" value="PRK07231.1"/>
    <property type="match status" value="1"/>
</dbReference>
<dbReference type="Pfam" id="PF13561">
    <property type="entry name" value="adh_short_C2"/>
    <property type="match status" value="1"/>
</dbReference>